<dbReference type="Proteomes" id="UP000347383">
    <property type="component" value="Chromosome"/>
</dbReference>
<protein>
    <submittedName>
        <fullName evidence="1">Uncharacterized protein</fullName>
    </submittedName>
</protein>
<organism evidence="1 2">
    <name type="scientific">Streptococcus dysgalactiae subsp. dysgalactiae</name>
    <dbReference type="NCBI Taxonomy" id="99822"/>
    <lineage>
        <taxon>Bacteria</taxon>
        <taxon>Bacillati</taxon>
        <taxon>Bacillota</taxon>
        <taxon>Bacilli</taxon>
        <taxon>Lactobacillales</taxon>
        <taxon>Streptococcaceae</taxon>
        <taxon>Streptococcus</taxon>
    </lineage>
</organism>
<reference evidence="1 2" key="1">
    <citation type="submission" date="2018-10" db="EMBL/GenBank/DDBJ databases">
        <title>Comparative Genomics Analysis of the Streptococcus dysgalactiae subspecies dysgalactiae.</title>
        <authorList>
            <person name="Koh T.H."/>
            <person name="Abdul Rahman N."/>
            <person name="Sessions O.M."/>
        </authorList>
    </citation>
    <scope>NUCLEOTIDE SEQUENCE [LARGE SCALE GENOMIC DNA]</scope>
    <source>
        <strain evidence="1 2">DB60705-15</strain>
    </source>
</reference>
<dbReference type="RefSeq" id="WP_155778385.1">
    <property type="nucleotide sequence ID" value="NZ_CP033165.1"/>
</dbReference>
<accession>A0A9X7S312</accession>
<proteinExistence type="predicted"/>
<evidence type="ECO:0000313" key="2">
    <source>
        <dbReference type="Proteomes" id="UP000347383"/>
    </source>
</evidence>
<gene>
    <name evidence="1" type="ORF">EA457_02070</name>
</gene>
<dbReference type="EMBL" id="CP033165">
    <property type="protein sequence ID" value="QGH01418.1"/>
    <property type="molecule type" value="Genomic_DNA"/>
</dbReference>
<dbReference type="AlphaFoldDB" id="A0A9X7S312"/>
<evidence type="ECO:0000313" key="1">
    <source>
        <dbReference type="EMBL" id="QGH01418.1"/>
    </source>
</evidence>
<sequence length="82" mass="9453">MEFQLKLGNKHIAITEKDRVLFNGACYILVTQTYNSGWHKDNPTIAKAKAKKWITQGIMVQIGTKNYGSKTYPLYKFIKEVE</sequence>
<name>A0A9X7S312_STRDY</name>